<dbReference type="Pfam" id="PF07707">
    <property type="entry name" value="BACK"/>
    <property type="match status" value="1"/>
</dbReference>
<evidence type="ECO:0000256" key="2">
    <source>
        <dbReference type="ARBA" id="ARBA00022737"/>
    </source>
</evidence>
<evidence type="ECO:0000259" key="3">
    <source>
        <dbReference type="SMART" id="SM00875"/>
    </source>
</evidence>
<comment type="caution">
    <text evidence="4">The sequence shown here is derived from an EMBL/GenBank/DDBJ whole genome shotgun (WGS) entry which is preliminary data.</text>
</comment>
<protein>
    <recommendedName>
        <fullName evidence="3">BACK domain-containing protein</fullName>
    </recommendedName>
</protein>
<dbReference type="Proteomes" id="UP000499080">
    <property type="component" value="Unassembled WGS sequence"/>
</dbReference>
<gene>
    <name evidence="5" type="ORF">AVEN_199202_1</name>
    <name evidence="4" type="ORF">AVEN_25703_1</name>
</gene>
<feature type="non-terminal residue" evidence="4">
    <location>
        <position position="75"/>
    </location>
</feature>
<dbReference type="OrthoDB" id="191037at2759"/>
<dbReference type="SMART" id="SM00875">
    <property type="entry name" value="BACK"/>
    <property type="match status" value="1"/>
</dbReference>
<dbReference type="EMBL" id="BGPR01085434">
    <property type="protein sequence ID" value="GBL99368.1"/>
    <property type="molecule type" value="Genomic_DNA"/>
</dbReference>
<name>A0A4Y2C4U0_ARAVE</name>
<proteinExistence type="predicted"/>
<keyword evidence="2" id="KW-0677">Repeat</keyword>
<accession>A0A4Y2C4U0</accession>
<dbReference type="PANTHER" id="PTHR24412">
    <property type="entry name" value="KELCH PROTEIN"/>
    <property type="match status" value="1"/>
</dbReference>
<dbReference type="PANTHER" id="PTHR24412:SF441">
    <property type="entry name" value="KELCH-LIKE PROTEIN 28"/>
    <property type="match status" value="1"/>
</dbReference>
<feature type="domain" description="BACK" evidence="3">
    <location>
        <begin position="1"/>
        <end position="75"/>
    </location>
</feature>
<evidence type="ECO:0000313" key="6">
    <source>
        <dbReference type="Proteomes" id="UP000499080"/>
    </source>
</evidence>
<dbReference type="Gene3D" id="1.25.40.420">
    <property type="match status" value="1"/>
</dbReference>
<organism evidence="4 6">
    <name type="scientific">Araneus ventricosus</name>
    <name type="common">Orbweaver spider</name>
    <name type="synonym">Epeira ventricosa</name>
    <dbReference type="NCBI Taxonomy" id="182803"/>
    <lineage>
        <taxon>Eukaryota</taxon>
        <taxon>Metazoa</taxon>
        <taxon>Ecdysozoa</taxon>
        <taxon>Arthropoda</taxon>
        <taxon>Chelicerata</taxon>
        <taxon>Arachnida</taxon>
        <taxon>Araneae</taxon>
        <taxon>Araneomorphae</taxon>
        <taxon>Entelegynae</taxon>
        <taxon>Araneoidea</taxon>
        <taxon>Araneidae</taxon>
        <taxon>Araneus</taxon>
    </lineage>
</organism>
<reference evidence="4 6" key="1">
    <citation type="journal article" date="2019" name="Sci. Rep.">
        <title>Orb-weaving spider Araneus ventricosus genome elucidates the spidroin gene catalogue.</title>
        <authorList>
            <person name="Kono N."/>
            <person name="Nakamura H."/>
            <person name="Ohtoshi R."/>
            <person name="Moran D.A.P."/>
            <person name="Shinohara A."/>
            <person name="Yoshida Y."/>
            <person name="Fujiwara M."/>
            <person name="Mori M."/>
            <person name="Tomita M."/>
            <person name="Arakawa K."/>
        </authorList>
    </citation>
    <scope>NUCLEOTIDE SEQUENCE [LARGE SCALE GENOMIC DNA]</scope>
</reference>
<keyword evidence="1" id="KW-0880">Kelch repeat</keyword>
<evidence type="ECO:0000313" key="5">
    <source>
        <dbReference type="EMBL" id="GBL99395.1"/>
    </source>
</evidence>
<evidence type="ECO:0000313" key="4">
    <source>
        <dbReference type="EMBL" id="GBL99368.1"/>
    </source>
</evidence>
<dbReference type="AlphaFoldDB" id="A0A4Y2C4U0"/>
<dbReference type="InterPro" id="IPR011705">
    <property type="entry name" value="BACK"/>
</dbReference>
<evidence type="ECO:0000256" key="1">
    <source>
        <dbReference type="ARBA" id="ARBA00022441"/>
    </source>
</evidence>
<sequence length="75" mass="8724">MLNLMPSSYLLSHFADVVTKSEEFLEMSLESALALLNHDRINVRNEELVWEAGVRWIEHMPAERKGHVDDIMRCV</sequence>
<dbReference type="EMBL" id="BGPR01085440">
    <property type="protein sequence ID" value="GBL99395.1"/>
    <property type="molecule type" value="Genomic_DNA"/>
</dbReference>
<keyword evidence="6" id="KW-1185">Reference proteome</keyword>